<dbReference type="InParanoid" id="A0A0C3G2Y6"/>
<dbReference type="GO" id="GO:0005737">
    <property type="term" value="C:cytoplasm"/>
    <property type="evidence" value="ECO:0007669"/>
    <property type="project" value="TreeGrafter"/>
</dbReference>
<name>A0A0C3G2Y6_PILCF</name>
<dbReference type="FunFam" id="3.40.605.10:FF:000004">
    <property type="entry name" value="Aldehyde dehydrogenase"/>
    <property type="match status" value="1"/>
</dbReference>
<dbReference type="InterPro" id="IPR029510">
    <property type="entry name" value="Ald_DH_CS_GLU"/>
</dbReference>
<dbReference type="HOGENOM" id="CLU_005391_3_1_1"/>
<dbReference type="PANTHER" id="PTHR43570">
    <property type="entry name" value="ALDEHYDE DEHYDROGENASE"/>
    <property type="match status" value="1"/>
</dbReference>
<feature type="active site" evidence="4">
    <location>
        <position position="242"/>
    </location>
</feature>
<feature type="active site" evidence="4 5">
    <location>
        <position position="207"/>
    </location>
</feature>
<dbReference type="InterPro" id="IPR016161">
    <property type="entry name" value="Ald_DH/histidinol_DH"/>
</dbReference>
<accession>A0A0C3G2Y6</accession>
<dbReference type="Gene3D" id="3.40.309.10">
    <property type="entry name" value="Aldehyde Dehydrogenase, Chain A, domain 2"/>
    <property type="match status" value="1"/>
</dbReference>
<evidence type="ECO:0000256" key="3">
    <source>
        <dbReference type="PIRNR" id="PIRNR036492"/>
    </source>
</evidence>
<dbReference type="GO" id="GO:0004029">
    <property type="term" value="F:aldehyde dehydrogenase (NAD+) activity"/>
    <property type="evidence" value="ECO:0007669"/>
    <property type="project" value="TreeGrafter"/>
</dbReference>
<dbReference type="PANTHER" id="PTHR43570:SF16">
    <property type="entry name" value="ALDEHYDE DEHYDROGENASE TYPE III, ISOFORM Q"/>
    <property type="match status" value="1"/>
</dbReference>
<gene>
    <name evidence="8" type="ORF">PILCRDRAFT_96141</name>
</gene>
<dbReference type="AlphaFoldDB" id="A0A0C3G2Y6"/>
<reference evidence="8 9" key="1">
    <citation type="submission" date="2014-04" db="EMBL/GenBank/DDBJ databases">
        <authorList>
            <consortium name="DOE Joint Genome Institute"/>
            <person name="Kuo A."/>
            <person name="Tarkka M."/>
            <person name="Buscot F."/>
            <person name="Kohler A."/>
            <person name="Nagy L.G."/>
            <person name="Floudas D."/>
            <person name="Copeland A."/>
            <person name="Barry K.W."/>
            <person name="Cichocki N."/>
            <person name="Veneault-Fourrey C."/>
            <person name="LaButti K."/>
            <person name="Lindquist E.A."/>
            <person name="Lipzen A."/>
            <person name="Lundell T."/>
            <person name="Morin E."/>
            <person name="Murat C."/>
            <person name="Sun H."/>
            <person name="Tunlid A."/>
            <person name="Henrissat B."/>
            <person name="Grigoriev I.V."/>
            <person name="Hibbett D.S."/>
            <person name="Martin F."/>
            <person name="Nordberg H.P."/>
            <person name="Cantor M.N."/>
            <person name="Hua S.X."/>
        </authorList>
    </citation>
    <scope>NUCLEOTIDE SEQUENCE [LARGE SCALE GENOMIC DNA]</scope>
    <source>
        <strain evidence="8 9">F 1598</strain>
    </source>
</reference>
<comment type="similarity">
    <text evidence="1 3 6">Belongs to the aldehyde dehydrogenase family.</text>
</comment>
<dbReference type="PROSITE" id="PS00687">
    <property type="entry name" value="ALDEHYDE_DEHYDR_GLU"/>
    <property type="match status" value="1"/>
</dbReference>
<organism evidence="8 9">
    <name type="scientific">Piloderma croceum (strain F 1598)</name>
    <dbReference type="NCBI Taxonomy" id="765440"/>
    <lineage>
        <taxon>Eukaryota</taxon>
        <taxon>Fungi</taxon>
        <taxon>Dikarya</taxon>
        <taxon>Basidiomycota</taxon>
        <taxon>Agaricomycotina</taxon>
        <taxon>Agaricomycetes</taxon>
        <taxon>Agaricomycetidae</taxon>
        <taxon>Atheliales</taxon>
        <taxon>Atheliaceae</taxon>
        <taxon>Piloderma</taxon>
    </lineage>
</organism>
<dbReference type="GO" id="GO:0006081">
    <property type="term" value="P:aldehyde metabolic process"/>
    <property type="evidence" value="ECO:0007669"/>
    <property type="project" value="InterPro"/>
</dbReference>
<dbReference type="InterPro" id="IPR016162">
    <property type="entry name" value="Ald_DH_N"/>
</dbReference>
<evidence type="ECO:0000256" key="1">
    <source>
        <dbReference type="ARBA" id="ARBA00009986"/>
    </source>
</evidence>
<keyword evidence="2 3" id="KW-0560">Oxidoreductase</keyword>
<evidence type="ECO:0000256" key="5">
    <source>
        <dbReference type="PROSITE-ProRule" id="PRU10007"/>
    </source>
</evidence>
<evidence type="ECO:0000256" key="2">
    <source>
        <dbReference type="ARBA" id="ARBA00023002"/>
    </source>
</evidence>
<reference evidence="9" key="2">
    <citation type="submission" date="2015-01" db="EMBL/GenBank/DDBJ databases">
        <title>Evolutionary Origins and Diversification of the Mycorrhizal Mutualists.</title>
        <authorList>
            <consortium name="DOE Joint Genome Institute"/>
            <consortium name="Mycorrhizal Genomics Consortium"/>
            <person name="Kohler A."/>
            <person name="Kuo A."/>
            <person name="Nagy L.G."/>
            <person name="Floudas D."/>
            <person name="Copeland A."/>
            <person name="Barry K.W."/>
            <person name="Cichocki N."/>
            <person name="Veneault-Fourrey C."/>
            <person name="LaButti K."/>
            <person name="Lindquist E.A."/>
            <person name="Lipzen A."/>
            <person name="Lundell T."/>
            <person name="Morin E."/>
            <person name="Murat C."/>
            <person name="Riley R."/>
            <person name="Ohm R."/>
            <person name="Sun H."/>
            <person name="Tunlid A."/>
            <person name="Henrissat B."/>
            <person name="Grigoriev I.V."/>
            <person name="Hibbett D.S."/>
            <person name="Martin F."/>
        </authorList>
    </citation>
    <scope>NUCLEOTIDE SEQUENCE [LARGE SCALE GENOMIC DNA]</scope>
    <source>
        <strain evidence="9">F 1598</strain>
    </source>
</reference>
<dbReference type="SUPFAM" id="SSF53720">
    <property type="entry name" value="ALDH-like"/>
    <property type="match status" value="1"/>
</dbReference>
<protein>
    <recommendedName>
        <fullName evidence="3">Aldehyde dehydrogenase</fullName>
    </recommendedName>
</protein>
<evidence type="ECO:0000256" key="6">
    <source>
        <dbReference type="RuleBase" id="RU003345"/>
    </source>
</evidence>
<dbReference type="Gene3D" id="3.40.605.10">
    <property type="entry name" value="Aldehyde Dehydrogenase, Chain A, domain 1"/>
    <property type="match status" value="1"/>
</dbReference>
<dbReference type="Pfam" id="PF00171">
    <property type="entry name" value="Aldedh"/>
    <property type="match status" value="1"/>
</dbReference>
<dbReference type="STRING" id="765440.A0A0C3G2Y6"/>
<feature type="domain" description="Aldehyde dehydrogenase" evidence="7">
    <location>
        <begin position="10"/>
        <end position="426"/>
    </location>
</feature>
<dbReference type="InterPro" id="IPR012394">
    <property type="entry name" value="Aldehyde_DH_NAD(P)"/>
</dbReference>
<dbReference type="OrthoDB" id="440325at2759"/>
<proteinExistence type="inferred from homology"/>
<dbReference type="InterPro" id="IPR016163">
    <property type="entry name" value="Ald_DH_C"/>
</dbReference>
<dbReference type="Proteomes" id="UP000054166">
    <property type="component" value="Unassembled WGS sequence"/>
</dbReference>
<evidence type="ECO:0000313" key="9">
    <source>
        <dbReference type="Proteomes" id="UP000054166"/>
    </source>
</evidence>
<evidence type="ECO:0000259" key="7">
    <source>
        <dbReference type="Pfam" id="PF00171"/>
    </source>
</evidence>
<keyword evidence="9" id="KW-1185">Reference proteome</keyword>
<dbReference type="PIRSF" id="PIRSF036492">
    <property type="entry name" value="ALDH"/>
    <property type="match status" value="1"/>
</dbReference>
<dbReference type="InterPro" id="IPR015590">
    <property type="entry name" value="Aldehyde_DH_dom"/>
</dbReference>
<sequence>MSQIHARLSATFDSGKTLPLEYRRAQLLALARLTQDNADALLGALHADLGRHKLEGNLPEISPIVTACIHAANSLEEWMKPDKPQVEERRSSYNTTIHKAPKGIVINITPWNYPIVISLNPFIGAIAAGCTAVLKPSEYTPTVSSLLTDLFAKYLDPDAFAVINGAAAETTRLLELKWDHIFFTGSTHVGRIVAAAAAKQLTPATLELGGKSPVFVDAGHVDLEIAAKRLLWGKSQNTGQICVAPDYILVPRDQQDALVAGFQKAYNSFWPYPKGALDDKSELANIIHSKSQTRLNNLIADTKGTVVIGGRSEGKRIEPTIVKDVQLDDVLMDDEIFGPILPIIPVDDVNEAIQIIRGRPIPLVVYVFTENDVTSDLFVRKTRSGQLILNDTFQQVGVYELPFGGCGESGYGSYLGKYSFDTFTHLRGSIDVPISMEPSMALRYPPYTEDAYNSALTAGSRTQIPAA</sequence>
<evidence type="ECO:0000256" key="4">
    <source>
        <dbReference type="PIRSR" id="PIRSR036492-1"/>
    </source>
</evidence>
<dbReference type="EMBL" id="KN832982">
    <property type="protein sequence ID" value="KIM86219.1"/>
    <property type="molecule type" value="Genomic_DNA"/>
</dbReference>
<evidence type="ECO:0000313" key="8">
    <source>
        <dbReference type="EMBL" id="KIM86219.1"/>
    </source>
</evidence>